<keyword evidence="1" id="KW-0812">Transmembrane</keyword>
<organism evidence="2 3">
    <name type="scientific">Anaerotignum lactatifermentans DSM 14214</name>
    <dbReference type="NCBI Taxonomy" id="1121323"/>
    <lineage>
        <taxon>Bacteria</taxon>
        <taxon>Bacillati</taxon>
        <taxon>Bacillota</taxon>
        <taxon>Clostridia</taxon>
        <taxon>Lachnospirales</taxon>
        <taxon>Anaerotignaceae</taxon>
        <taxon>Anaerotignum</taxon>
    </lineage>
</organism>
<sequence length="44" mass="4966">MLPENIKWDAVFQSIVDTWLPLIGVVAAIIVIAVIVHVIKKKRK</sequence>
<name>A0A1M6MZ06_9FIRM</name>
<gene>
    <name evidence="2" type="ORF">SAMN02745138_00728</name>
</gene>
<evidence type="ECO:0000256" key="1">
    <source>
        <dbReference type="SAM" id="Phobius"/>
    </source>
</evidence>
<keyword evidence="1" id="KW-0472">Membrane</keyword>
<evidence type="ECO:0000313" key="3">
    <source>
        <dbReference type="Proteomes" id="UP000183975"/>
    </source>
</evidence>
<keyword evidence="1" id="KW-1133">Transmembrane helix</keyword>
<evidence type="ECO:0000313" key="2">
    <source>
        <dbReference type="EMBL" id="SHJ88650.1"/>
    </source>
</evidence>
<dbReference type="EMBL" id="FRAH01000008">
    <property type="protein sequence ID" value="SHJ88650.1"/>
    <property type="molecule type" value="Genomic_DNA"/>
</dbReference>
<keyword evidence="3" id="KW-1185">Reference proteome</keyword>
<dbReference type="RefSeq" id="WP_276326378.1">
    <property type="nucleotide sequence ID" value="NZ_FRAH01000008.1"/>
</dbReference>
<feature type="transmembrane region" description="Helical" evidence="1">
    <location>
        <begin position="20"/>
        <end position="39"/>
    </location>
</feature>
<accession>A0A1M6MZ06</accession>
<reference evidence="2 3" key="1">
    <citation type="submission" date="2016-11" db="EMBL/GenBank/DDBJ databases">
        <authorList>
            <person name="Jaros S."/>
            <person name="Januszkiewicz K."/>
            <person name="Wedrychowicz H."/>
        </authorList>
    </citation>
    <scope>NUCLEOTIDE SEQUENCE [LARGE SCALE GENOMIC DNA]</scope>
    <source>
        <strain evidence="2 3">DSM 14214</strain>
    </source>
</reference>
<proteinExistence type="predicted"/>
<dbReference type="Proteomes" id="UP000183975">
    <property type="component" value="Unassembled WGS sequence"/>
</dbReference>
<protein>
    <submittedName>
        <fullName evidence="2">Uncharacterized protein</fullName>
    </submittedName>
</protein>
<dbReference type="AlphaFoldDB" id="A0A1M6MZ06"/>